<evidence type="ECO:0008006" key="4">
    <source>
        <dbReference type="Google" id="ProtNLM"/>
    </source>
</evidence>
<accession>A0A1G4IFE0</accession>
<keyword evidence="1" id="KW-0732">Signal</keyword>
<feature type="chain" id="PRO_5009235612" description="Secreted protein" evidence="1">
    <location>
        <begin position="24"/>
        <end position="117"/>
    </location>
</feature>
<organism evidence="2 3">
    <name type="scientific">Trypanosoma equiperdum</name>
    <dbReference type="NCBI Taxonomy" id="5694"/>
    <lineage>
        <taxon>Eukaryota</taxon>
        <taxon>Discoba</taxon>
        <taxon>Euglenozoa</taxon>
        <taxon>Kinetoplastea</taxon>
        <taxon>Metakinetoplastina</taxon>
        <taxon>Trypanosomatida</taxon>
        <taxon>Trypanosomatidae</taxon>
        <taxon>Trypanosoma</taxon>
    </lineage>
</organism>
<proteinExistence type="predicted"/>
<feature type="signal peptide" evidence="1">
    <location>
        <begin position="1"/>
        <end position="23"/>
    </location>
</feature>
<gene>
    <name evidence="2" type="ORF">TEOVI_000265000</name>
</gene>
<reference evidence="2" key="1">
    <citation type="submission" date="2016-09" db="EMBL/GenBank/DDBJ databases">
        <authorList>
            <person name="Hebert L."/>
            <person name="Moumen B."/>
        </authorList>
    </citation>
    <scope>NUCLEOTIDE SEQUENCE [LARGE SCALE GENOMIC DNA]</scope>
    <source>
        <strain evidence="2">OVI</strain>
    </source>
</reference>
<keyword evidence="3" id="KW-1185">Reference proteome</keyword>
<dbReference type="GeneID" id="92376590"/>
<protein>
    <recommendedName>
        <fullName evidence="4">Secreted protein</fullName>
    </recommendedName>
</protein>
<evidence type="ECO:0000256" key="1">
    <source>
        <dbReference type="SAM" id="SignalP"/>
    </source>
</evidence>
<dbReference type="VEuPathDB" id="TriTrypDB:TEOVI_000265000"/>
<comment type="caution">
    <text evidence="2">The sequence shown here is derived from an EMBL/GenBank/DDBJ whole genome shotgun (WGS) entry which is preliminary data.</text>
</comment>
<evidence type="ECO:0000313" key="3">
    <source>
        <dbReference type="Proteomes" id="UP000195570"/>
    </source>
</evidence>
<dbReference type="AlphaFoldDB" id="A0A1G4IFE0"/>
<evidence type="ECO:0000313" key="2">
    <source>
        <dbReference type="EMBL" id="SCU71070.1"/>
    </source>
</evidence>
<dbReference type="Proteomes" id="UP000195570">
    <property type="component" value="Unassembled WGS sequence"/>
</dbReference>
<dbReference type="RefSeq" id="XP_067081789.1">
    <property type="nucleotide sequence ID" value="XM_067225688.1"/>
</dbReference>
<name>A0A1G4IFE0_TRYEQ</name>
<sequence length="117" mass="13045">MGGCSSILFSFWWHAGVFPGMYCLSPQLLLPMERKCALPFSVIDVSVRLHDTYVLLYEHLLLKSVGSSTAITTSLCKMHHVGSIHMTSIVHFPTTTQPPPFTFGCHRPLLVNGCIRQ</sequence>
<dbReference type="EMBL" id="CZPT02001561">
    <property type="protein sequence ID" value="SCU71070.1"/>
    <property type="molecule type" value="Genomic_DNA"/>
</dbReference>